<dbReference type="HOGENOM" id="CLU_3101100_0_0_11"/>
<dbReference type="AlphaFoldDB" id="J9W5H2"/>
<gene>
    <name evidence="2" type="ORF">MIP_00350</name>
</gene>
<evidence type="ECO:0000313" key="3">
    <source>
        <dbReference type="Proteomes" id="UP000007329"/>
    </source>
</evidence>
<dbReference type="EMBL" id="CP002275">
    <property type="protein sequence ID" value="AFS12244.1"/>
    <property type="molecule type" value="Genomic_DNA"/>
</dbReference>
<protein>
    <submittedName>
        <fullName evidence="2">Uncharacterized protein</fullName>
    </submittedName>
</protein>
<name>J9W5H2_MYCIP</name>
<accession>J9W5H2</accession>
<organism evidence="2 3">
    <name type="scientific">Mycobacterium indicus pranii (strain DSM 45239 / MTCC 9506)</name>
    <dbReference type="NCBI Taxonomy" id="1232724"/>
    <lineage>
        <taxon>Bacteria</taxon>
        <taxon>Bacillati</taxon>
        <taxon>Actinomycetota</taxon>
        <taxon>Actinomycetes</taxon>
        <taxon>Mycobacteriales</taxon>
        <taxon>Mycobacteriaceae</taxon>
        <taxon>Mycobacterium</taxon>
        <taxon>Mycobacterium avium complex (MAC)</taxon>
    </lineage>
</organism>
<sequence length="51" mass="5671">MHSFWDMGGPPGVHSDDSLPPTGPPWMREHAFEIVPLQLKWGVGAADLHHE</sequence>
<dbReference type="Proteomes" id="UP000007329">
    <property type="component" value="Chromosome"/>
</dbReference>
<dbReference type="KEGG" id="mid:MIP_00350"/>
<evidence type="ECO:0000256" key="1">
    <source>
        <dbReference type="SAM" id="MobiDB-lite"/>
    </source>
</evidence>
<reference evidence="2 3" key="1">
    <citation type="journal article" date="2007" name="PLoS ONE">
        <title>Molecular analysis of a leprosy immunotherapeutic bacillus provides insights into Mycobacterium evolution.</title>
        <authorList>
            <person name="Ahmed N."/>
            <person name="Saini V."/>
            <person name="Raghuvanshi S."/>
            <person name="Khurana J.P."/>
            <person name="Tyagi A.K."/>
            <person name="Tyagi A.K."/>
            <person name="Hasnain S.E."/>
        </authorList>
    </citation>
    <scope>NUCLEOTIDE SEQUENCE [LARGE SCALE GENOMIC DNA]</scope>
    <source>
        <strain evidence="2">MTCC 9506</strain>
    </source>
</reference>
<reference evidence="2 3" key="2">
    <citation type="journal article" date="2012" name="Nucleic Acids Res.">
        <title>Massive gene acquisitions in Mycobacterium indicus pranii provide a perspective on mycobacterial evolution.</title>
        <authorList>
            <person name="Saini V."/>
            <person name="Raghuvanshi S."/>
            <person name="Khurana J.P."/>
            <person name="Ahmed N."/>
            <person name="Hasnain S.E."/>
            <person name="Tyagi A.K."/>
            <person name="Tyagi A.K."/>
        </authorList>
    </citation>
    <scope>NUCLEOTIDE SEQUENCE [LARGE SCALE GENOMIC DNA]</scope>
    <source>
        <strain evidence="3">DSM 45239 / MTCC 9506</strain>
    </source>
</reference>
<proteinExistence type="predicted"/>
<evidence type="ECO:0000313" key="2">
    <source>
        <dbReference type="EMBL" id="AFS12244.1"/>
    </source>
</evidence>
<feature type="region of interest" description="Disordered" evidence="1">
    <location>
        <begin position="1"/>
        <end position="27"/>
    </location>
</feature>